<feature type="transmembrane region" description="Helical" evidence="8">
    <location>
        <begin position="23"/>
        <end position="42"/>
    </location>
</feature>
<dbReference type="Pfam" id="PF06423">
    <property type="entry name" value="GWT1"/>
    <property type="match status" value="1"/>
</dbReference>
<feature type="transmembrane region" description="Helical" evidence="8">
    <location>
        <begin position="450"/>
        <end position="470"/>
    </location>
</feature>
<dbReference type="GO" id="GO:0072659">
    <property type="term" value="P:protein localization to plasma membrane"/>
    <property type="evidence" value="ECO:0007669"/>
    <property type="project" value="TreeGrafter"/>
</dbReference>
<keyword evidence="10" id="KW-1185">Reference proteome</keyword>
<comment type="pathway">
    <text evidence="2 8">Glycolipid biosynthesis; glycosylphosphatidylinositol-anchor biosynthesis.</text>
</comment>
<feature type="transmembrane region" description="Helical" evidence="8">
    <location>
        <begin position="291"/>
        <end position="312"/>
    </location>
</feature>
<keyword evidence="8" id="KW-0256">Endoplasmic reticulum</keyword>
<evidence type="ECO:0000256" key="5">
    <source>
        <dbReference type="ARBA" id="ARBA00022692"/>
    </source>
</evidence>
<evidence type="ECO:0000256" key="8">
    <source>
        <dbReference type="RuleBase" id="RU280819"/>
    </source>
</evidence>
<evidence type="ECO:0000256" key="3">
    <source>
        <dbReference type="ARBA" id="ARBA00007559"/>
    </source>
</evidence>
<protein>
    <recommendedName>
        <fullName evidence="8">GPI-anchored wall transfer protein</fullName>
        <ecNumber evidence="8">2.3.-.-</ecNumber>
    </recommendedName>
</protein>
<dbReference type="STRING" id="1230905.A0A1G4KFQ5"/>
<gene>
    <name evidence="9" type="ORF">LAMI_0H07778G</name>
</gene>
<name>A0A1G4KFQ5_9SACH</name>
<feature type="transmembrane region" description="Helical" evidence="8">
    <location>
        <begin position="194"/>
        <end position="212"/>
    </location>
</feature>
<keyword evidence="6 8" id="KW-1133">Transmembrane helix</keyword>
<organism evidence="9 10">
    <name type="scientific">Lachancea mirantina</name>
    <dbReference type="NCBI Taxonomy" id="1230905"/>
    <lineage>
        <taxon>Eukaryota</taxon>
        <taxon>Fungi</taxon>
        <taxon>Dikarya</taxon>
        <taxon>Ascomycota</taxon>
        <taxon>Saccharomycotina</taxon>
        <taxon>Saccharomycetes</taxon>
        <taxon>Saccharomycetales</taxon>
        <taxon>Saccharomycetaceae</taxon>
        <taxon>Lachancea</taxon>
    </lineage>
</organism>
<keyword evidence="4 8" id="KW-0337">GPI-anchor biosynthesis</keyword>
<dbReference type="EMBL" id="LT598468">
    <property type="protein sequence ID" value="SCV03391.1"/>
    <property type="molecule type" value="Genomic_DNA"/>
</dbReference>
<reference evidence="10" key="1">
    <citation type="submission" date="2016-03" db="EMBL/GenBank/DDBJ databases">
        <authorList>
            <person name="Devillers H."/>
        </authorList>
    </citation>
    <scope>NUCLEOTIDE SEQUENCE [LARGE SCALE GENOMIC DNA]</scope>
</reference>
<evidence type="ECO:0000256" key="2">
    <source>
        <dbReference type="ARBA" id="ARBA00004687"/>
    </source>
</evidence>
<dbReference type="UniPathway" id="UPA00196"/>
<accession>A0A1G4KFQ5</accession>
<dbReference type="InterPro" id="IPR009447">
    <property type="entry name" value="PIGW/GWT1"/>
</dbReference>
<dbReference type="Proteomes" id="UP000191024">
    <property type="component" value="Chromosome H"/>
</dbReference>
<sequence length="478" mass="54253">MSELKERREQFVTGLIGGSISEINYVTAISVVGYFCTMLLASRDQTQETYLVVDFLINWIGMLLSITTYSDNPIVLNCMLVVPCFVYWSFTRKRVKVPGENALKDKFYLDKKPFITAYRGGMLIITALAILAVDFKIFPRRFAKVETWGTSLMDLGVGSFVFSGGLVSARTLLKDEMGGLRPGFSRKIVRSIRSSAAVLLLGLLRLYFVKSLDYQEHVTEYGVHWNFFMTLAFLPLALIPIDYIAAYVPRFILALMISGVYEYFMLYQDGFLEYLVAADRIGLINANREGIFSFLGYCAIFLWGQTTGFYTLGNIKTKNNMYNPSVSPFKPLKNSTRWDYLTSKSPLYGLAIWFTITLVFNGLIRELHPLGVSRRFGNLPYVMWVTTYNLGALMVYCSVDRLFKTNNSWPKESLSLKAMNQNGLIMFLLANILTGFINMNVPTIDLECHQALAILILYACILASLSMLMLKRHISIKL</sequence>
<feature type="transmembrane region" description="Helical" evidence="8">
    <location>
        <begin position="116"/>
        <end position="135"/>
    </location>
</feature>
<evidence type="ECO:0000256" key="6">
    <source>
        <dbReference type="ARBA" id="ARBA00022989"/>
    </source>
</evidence>
<evidence type="ECO:0000313" key="10">
    <source>
        <dbReference type="Proteomes" id="UP000191024"/>
    </source>
</evidence>
<dbReference type="GO" id="GO:0006506">
    <property type="term" value="P:GPI anchor biosynthetic process"/>
    <property type="evidence" value="ECO:0007669"/>
    <property type="project" value="UniProtKB-UniPathway"/>
</dbReference>
<dbReference type="PANTHER" id="PTHR20661">
    <property type="entry name" value="PHOSPHATIDYLINOSITOL-GLYCAN BIOSYNTHESIS CLASS W PROTEIN"/>
    <property type="match status" value="1"/>
</dbReference>
<dbReference type="EC" id="2.3.-.-" evidence="8"/>
<dbReference type="PIRSF" id="PIRSF017321">
    <property type="entry name" value="GWT1"/>
    <property type="match status" value="1"/>
</dbReference>
<feature type="transmembrane region" description="Helical" evidence="8">
    <location>
        <begin position="49"/>
        <end position="68"/>
    </location>
</feature>
<evidence type="ECO:0000313" key="9">
    <source>
        <dbReference type="EMBL" id="SCV03391.1"/>
    </source>
</evidence>
<dbReference type="GO" id="GO:0032216">
    <property type="term" value="F:glucosaminyl-phosphatidylinositol O-acyltransferase activity"/>
    <property type="evidence" value="ECO:0007669"/>
    <property type="project" value="TreeGrafter"/>
</dbReference>
<feature type="transmembrane region" description="Helical" evidence="8">
    <location>
        <begin position="224"/>
        <end position="244"/>
    </location>
</feature>
<feature type="transmembrane region" description="Helical" evidence="8">
    <location>
        <begin position="155"/>
        <end position="173"/>
    </location>
</feature>
<comment type="subcellular location">
    <subcellularLocation>
        <location evidence="1 8">Endoplasmic reticulum membrane</location>
        <topology evidence="1 8">Multi-pass membrane protein</topology>
    </subcellularLocation>
</comment>
<evidence type="ECO:0000256" key="7">
    <source>
        <dbReference type="ARBA" id="ARBA00023136"/>
    </source>
</evidence>
<keyword evidence="5 8" id="KW-0812">Transmembrane</keyword>
<feature type="transmembrane region" description="Helical" evidence="8">
    <location>
        <begin position="424"/>
        <end position="444"/>
    </location>
</feature>
<evidence type="ECO:0000256" key="4">
    <source>
        <dbReference type="ARBA" id="ARBA00022502"/>
    </source>
</evidence>
<feature type="transmembrane region" description="Helical" evidence="8">
    <location>
        <begin position="347"/>
        <end position="364"/>
    </location>
</feature>
<proteinExistence type="inferred from homology"/>
<keyword evidence="8" id="KW-0012">Acyltransferase</keyword>
<dbReference type="AlphaFoldDB" id="A0A1G4KFQ5"/>
<comment type="similarity">
    <text evidence="3 8">Belongs to the PIGW family.</text>
</comment>
<dbReference type="PANTHER" id="PTHR20661:SF0">
    <property type="entry name" value="PHOSPHATIDYLINOSITOL-GLYCAN BIOSYNTHESIS CLASS W PROTEIN"/>
    <property type="match status" value="1"/>
</dbReference>
<feature type="transmembrane region" description="Helical" evidence="8">
    <location>
        <begin position="384"/>
        <end position="403"/>
    </location>
</feature>
<dbReference type="OrthoDB" id="15270at2759"/>
<evidence type="ECO:0000256" key="1">
    <source>
        <dbReference type="ARBA" id="ARBA00004477"/>
    </source>
</evidence>
<keyword evidence="8" id="KW-0808">Transferase</keyword>
<dbReference type="GO" id="GO:0005789">
    <property type="term" value="C:endoplasmic reticulum membrane"/>
    <property type="evidence" value="ECO:0007669"/>
    <property type="project" value="UniProtKB-SubCell"/>
</dbReference>
<comment type="function">
    <text evidence="8">A acetyltransferase, which acetylates the inositol ring of phosphatidylinositol during biosynthesis of GPI-anchor.</text>
</comment>
<feature type="transmembrane region" description="Helical" evidence="8">
    <location>
        <begin position="251"/>
        <end position="271"/>
    </location>
</feature>
<keyword evidence="7 8" id="KW-0472">Membrane</keyword>
<feature type="transmembrane region" description="Helical" evidence="8">
    <location>
        <begin position="74"/>
        <end position="90"/>
    </location>
</feature>